<feature type="chain" id="PRO_5045575443" description="Carbohydrate metabolism domain-containing protein" evidence="1">
    <location>
        <begin position="20"/>
        <end position="260"/>
    </location>
</feature>
<dbReference type="RefSeq" id="WP_377096592.1">
    <property type="nucleotide sequence ID" value="NZ_JBHTHU010000001.1"/>
</dbReference>
<keyword evidence="1" id="KW-0732">Signal</keyword>
<evidence type="ECO:0000313" key="3">
    <source>
        <dbReference type="Proteomes" id="UP001596958"/>
    </source>
</evidence>
<gene>
    <name evidence="2" type="ORF">ACFQZS_01455</name>
</gene>
<organism evidence="2 3">
    <name type="scientific">Mucilaginibacter calamicampi</name>
    <dbReference type="NCBI Taxonomy" id="1302352"/>
    <lineage>
        <taxon>Bacteria</taxon>
        <taxon>Pseudomonadati</taxon>
        <taxon>Bacteroidota</taxon>
        <taxon>Sphingobacteriia</taxon>
        <taxon>Sphingobacteriales</taxon>
        <taxon>Sphingobacteriaceae</taxon>
        <taxon>Mucilaginibacter</taxon>
    </lineage>
</organism>
<accession>A0ABW2YTP3</accession>
<evidence type="ECO:0000256" key="1">
    <source>
        <dbReference type="SAM" id="SignalP"/>
    </source>
</evidence>
<protein>
    <recommendedName>
        <fullName evidence="4">Carbohydrate metabolism domain-containing protein</fullName>
    </recommendedName>
</protein>
<evidence type="ECO:0008006" key="4">
    <source>
        <dbReference type="Google" id="ProtNLM"/>
    </source>
</evidence>
<sequence>MKKLQLLLLSALAFVNANAQKLPTVQQAGMRAPAGVTIDGKATDWGEMKAYNEAAEINYTVANDDKKLYLVVQTDVKDVYNRICNGGVKFVVQKNGLKTDEGAAFVKYPLIEDWHIFAFGFNDQLYRVSKVEGKIQLDAIPVPEVISEEQADSTMQHHNKMLQEKLKFIYSHGLPAIGNLVPVSNDKGLEAAVAFDSKKVYTCEMAIDMKLLGLSARAGEKFAYHIVINGEPYKYSFPVASVINQHTATTDFWGEYTLIK</sequence>
<proteinExistence type="predicted"/>
<evidence type="ECO:0000313" key="2">
    <source>
        <dbReference type="EMBL" id="MFD0748788.1"/>
    </source>
</evidence>
<name>A0ABW2YTP3_9SPHI</name>
<reference evidence="3" key="1">
    <citation type="journal article" date="2019" name="Int. J. Syst. Evol. Microbiol.">
        <title>The Global Catalogue of Microorganisms (GCM) 10K type strain sequencing project: providing services to taxonomists for standard genome sequencing and annotation.</title>
        <authorList>
            <consortium name="The Broad Institute Genomics Platform"/>
            <consortium name="The Broad Institute Genome Sequencing Center for Infectious Disease"/>
            <person name="Wu L."/>
            <person name="Ma J."/>
        </authorList>
    </citation>
    <scope>NUCLEOTIDE SEQUENCE [LARGE SCALE GENOMIC DNA]</scope>
    <source>
        <strain evidence="3">CCUG 63418</strain>
    </source>
</reference>
<keyword evidence="3" id="KW-1185">Reference proteome</keyword>
<feature type="signal peptide" evidence="1">
    <location>
        <begin position="1"/>
        <end position="19"/>
    </location>
</feature>
<comment type="caution">
    <text evidence="2">The sequence shown here is derived from an EMBL/GenBank/DDBJ whole genome shotgun (WGS) entry which is preliminary data.</text>
</comment>
<dbReference type="EMBL" id="JBHTHU010000001">
    <property type="protein sequence ID" value="MFD0748788.1"/>
    <property type="molecule type" value="Genomic_DNA"/>
</dbReference>
<dbReference type="Proteomes" id="UP001596958">
    <property type="component" value="Unassembled WGS sequence"/>
</dbReference>